<dbReference type="AlphaFoldDB" id="A0A7C2SPH5"/>
<evidence type="ECO:0000313" key="3">
    <source>
        <dbReference type="EMBL" id="HET47219.1"/>
    </source>
</evidence>
<keyword evidence="1" id="KW-0472">Membrane</keyword>
<name>A0A7C2SPH5_9BACT</name>
<proteinExistence type="predicted"/>
<evidence type="ECO:0000313" key="2">
    <source>
        <dbReference type="EMBL" id="HEQ88793.1"/>
    </source>
</evidence>
<evidence type="ECO:0008006" key="4">
    <source>
        <dbReference type="Google" id="ProtNLM"/>
    </source>
</evidence>
<keyword evidence="1" id="KW-0812">Transmembrane</keyword>
<dbReference type="EMBL" id="DSHW01000395">
    <property type="protein sequence ID" value="HEQ88793.1"/>
    <property type="molecule type" value="Genomic_DNA"/>
</dbReference>
<organism evidence="3">
    <name type="scientific">Thermoanaerobaculum aquaticum</name>
    <dbReference type="NCBI Taxonomy" id="1312852"/>
    <lineage>
        <taxon>Bacteria</taxon>
        <taxon>Pseudomonadati</taxon>
        <taxon>Acidobacteriota</taxon>
        <taxon>Thermoanaerobaculia</taxon>
        <taxon>Thermoanaerobaculales</taxon>
        <taxon>Thermoanaerobaculaceae</taxon>
        <taxon>Thermoanaerobaculum</taxon>
    </lineage>
</organism>
<comment type="caution">
    <text evidence="3">The sequence shown here is derived from an EMBL/GenBank/DDBJ whole genome shotgun (WGS) entry which is preliminary data.</text>
</comment>
<keyword evidence="1" id="KW-1133">Transmembrane helix</keyword>
<feature type="transmembrane region" description="Helical" evidence="1">
    <location>
        <begin position="6"/>
        <end position="21"/>
    </location>
</feature>
<reference evidence="3" key="1">
    <citation type="journal article" date="2020" name="mSystems">
        <title>Genome- and Community-Level Interaction Insights into Carbon Utilization and Element Cycling Functions of Hydrothermarchaeota in Hydrothermal Sediment.</title>
        <authorList>
            <person name="Zhou Z."/>
            <person name="Liu Y."/>
            <person name="Xu W."/>
            <person name="Pan J."/>
            <person name="Luo Z.H."/>
            <person name="Li M."/>
        </authorList>
    </citation>
    <scope>NUCLEOTIDE SEQUENCE [LARGE SCALE GENOMIC DNA]</scope>
    <source>
        <strain evidence="2">SpSt-186</strain>
        <strain evidence="3">SpSt-299</strain>
    </source>
</reference>
<dbReference type="EMBL" id="DSMR01000253">
    <property type="protein sequence ID" value="HET47219.1"/>
    <property type="molecule type" value="Genomic_DNA"/>
</dbReference>
<gene>
    <name evidence="2" type="ORF">ENP06_05205</name>
    <name evidence="3" type="ORF">ENQ31_03535</name>
</gene>
<evidence type="ECO:0000256" key="1">
    <source>
        <dbReference type="SAM" id="Phobius"/>
    </source>
</evidence>
<sequence length="119" mass="12483">MSPAAWLTLAVLIGMILVLVRERLDTTAALVGAVGLLLVLGVLTPERALAALASPAVAVVGLFSLPVLPLSRSGFLARVSAWLFHRPQLPPPVAAHSLRALAPLVFLSAFAAKPRWLPP</sequence>
<accession>A0A7C2SPH5</accession>
<protein>
    <recommendedName>
        <fullName evidence="4">Citrate transporter-like domain-containing protein</fullName>
    </recommendedName>
</protein>
<feature type="transmembrane region" description="Helical" evidence="1">
    <location>
        <begin position="50"/>
        <end position="68"/>
    </location>
</feature>
<feature type="transmembrane region" description="Helical" evidence="1">
    <location>
        <begin position="28"/>
        <end position="44"/>
    </location>
</feature>